<feature type="domain" description="Acyltransferase 3" evidence="2">
    <location>
        <begin position="9"/>
        <end position="330"/>
    </location>
</feature>
<keyword evidence="4" id="KW-0808">Transferase</keyword>
<dbReference type="AlphaFoldDB" id="F5XZU6"/>
<sequence>MSAPAYRPDIDGLRAVAVLAVVVHHFAYDLLPGGYVGVDVFFVISGYLITRIIAGEMAAGRFSFLRFYERRARRIFPALFAMLGATLLAGYLVLLPSDYAATLKAALATLLFASNFVFWRQEQGYFEATEVALNPLLHTWSLGVEEQFYLLFPIALLLCWRAGRRGLFHLLLVGALVSLALATSWVRANSSAVFYLAPFRAWELLAGALLALGHLPPVRSAAGRELMVGAGVAAITASCVLYDGLTVFPGLAALLPVGGAVLVIQGGAGGATRMARLLQCRPMVALGLVSYSLYLWHWPMLVFAQYLNGLAPLPTWTLPALLAASLLLAAGSYRFIEQPWRRPTLRPRRLAIASAGFAAIAAAIAVAGLAQDGYAGRFEPAVALLDGARQPDIPYMECAQREPQDACRLGDANAQPDMAFWGDSHMIAWAPALHASLREQGKAAVLFVTTGCAPLIEVDSLLTPSCLRSANAVQQHLQAHPQLRSVVLAGFWSTYFRDEGPLRSVGPGLQLEGLEAARQALMHTLDWLHAHQRSTVLIGPVPVHDRSVPAALALERVTGRDLLDSSLAQQRQAHAAFLQIAQQMPQGPQYRWVDPLGWLCNGGCTVVRDGVPLYRDAHHLSLAGAMALKPRLDKALKLPAGSPMAR</sequence>
<evidence type="ECO:0000259" key="3">
    <source>
        <dbReference type="Pfam" id="PF19040"/>
    </source>
</evidence>
<keyword evidence="1" id="KW-0472">Membrane</keyword>
<dbReference type="OrthoDB" id="9814807at2"/>
<evidence type="ECO:0000313" key="4">
    <source>
        <dbReference type="EMBL" id="AEG93307.1"/>
    </source>
</evidence>
<dbReference type="InterPro" id="IPR050879">
    <property type="entry name" value="Acyltransferase_3"/>
</dbReference>
<feature type="transmembrane region" description="Helical" evidence="1">
    <location>
        <begin position="348"/>
        <end position="370"/>
    </location>
</feature>
<evidence type="ECO:0000259" key="2">
    <source>
        <dbReference type="Pfam" id="PF01757"/>
    </source>
</evidence>
<name>F5XZU6_RAMTT</name>
<protein>
    <submittedName>
        <fullName evidence="4">Acyltransferase, membrane protein-like protein</fullName>
    </submittedName>
</protein>
<keyword evidence="4" id="KW-0012">Acyltransferase</keyword>
<keyword evidence="5" id="KW-1185">Reference proteome</keyword>
<feature type="transmembrane region" description="Helical" evidence="1">
    <location>
        <begin position="167"/>
        <end position="186"/>
    </location>
</feature>
<accession>F5XZU6</accession>
<dbReference type="KEGG" id="rta:Rta_22110"/>
<feature type="transmembrane region" description="Helical" evidence="1">
    <location>
        <begin position="316"/>
        <end position="336"/>
    </location>
</feature>
<dbReference type="PANTHER" id="PTHR23028">
    <property type="entry name" value="ACETYLTRANSFERASE"/>
    <property type="match status" value="1"/>
</dbReference>
<dbReference type="Pfam" id="PF19040">
    <property type="entry name" value="SGNH"/>
    <property type="match status" value="1"/>
</dbReference>
<dbReference type="GO" id="GO:0016747">
    <property type="term" value="F:acyltransferase activity, transferring groups other than amino-acyl groups"/>
    <property type="evidence" value="ECO:0007669"/>
    <property type="project" value="InterPro"/>
</dbReference>
<feature type="transmembrane region" description="Helical" evidence="1">
    <location>
        <begin position="34"/>
        <end position="54"/>
    </location>
</feature>
<feature type="transmembrane region" description="Helical" evidence="1">
    <location>
        <begin position="75"/>
        <end position="93"/>
    </location>
</feature>
<reference evidence="4 5" key="2">
    <citation type="journal article" date="2011" name="PLoS ONE">
        <title>The Cyst-Dividing Bacterium Ramlibacter tataouinensis TTB310 Genome Reveals a Well-Stocked Toolbox for Adaptation to a Desert Environment.</title>
        <authorList>
            <person name="De Luca G."/>
            <person name="Barakat M."/>
            <person name="Ortet P."/>
            <person name="Fochesato S."/>
            <person name="Jourlin-Castelli C."/>
            <person name="Ansaldi M."/>
            <person name="Py B."/>
            <person name="Fichant G."/>
            <person name="Coutinho P.M."/>
            <person name="Voulhoux R."/>
            <person name="Bastien O."/>
            <person name="Marechal E."/>
            <person name="Henrissat B."/>
            <person name="Quentin Y."/>
            <person name="Noirot P."/>
            <person name="Filloux A."/>
            <person name="Mejean V."/>
            <person name="Dubow M.S."/>
            <person name="Barras F."/>
            <person name="Barbe V."/>
            <person name="Weissenbach J."/>
            <person name="Mihalcescu I."/>
            <person name="Vermeglio A."/>
            <person name="Achouak W."/>
            <person name="Heulin T."/>
        </authorList>
    </citation>
    <scope>NUCLEOTIDE SEQUENCE [LARGE SCALE GENOMIC DNA]</scope>
    <source>
        <strain evidence="5">ATCC BAA-407 / DSM 14655 / LMG 21543 / TTB310</strain>
    </source>
</reference>
<dbReference type="Proteomes" id="UP000008385">
    <property type="component" value="Chromosome"/>
</dbReference>
<evidence type="ECO:0000256" key="1">
    <source>
        <dbReference type="SAM" id="Phobius"/>
    </source>
</evidence>
<dbReference type="EMBL" id="CP000245">
    <property type="protein sequence ID" value="AEG93307.1"/>
    <property type="molecule type" value="Genomic_DNA"/>
</dbReference>
<dbReference type="HOGENOM" id="CLU_005679_10_4_4"/>
<dbReference type="GO" id="GO:0009103">
    <property type="term" value="P:lipopolysaccharide biosynthetic process"/>
    <property type="evidence" value="ECO:0007669"/>
    <property type="project" value="TreeGrafter"/>
</dbReference>
<dbReference type="PANTHER" id="PTHR23028:SF53">
    <property type="entry name" value="ACYL_TRANSF_3 DOMAIN-CONTAINING PROTEIN"/>
    <property type="match status" value="1"/>
</dbReference>
<reference evidence="5" key="1">
    <citation type="submission" date="2006-01" db="EMBL/GenBank/DDBJ databases">
        <title>Genome of the cyst-dividing bacterium Ramlibacter tataouinensis.</title>
        <authorList>
            <person name="Barakat M."/>
            <person name="Ortet P."/>
            <person name="De Luca G."/>
            <person name="Jourlin-Castelli C."/>
            <person name="Ansaldi M."/>
            <person name="Py B."/>
            <person name="Fichant G."/>
            <person name="Coutinho P."/>
            <person name="Voulhoux R."/>
            <person name="Bastien O."/>
            <person name="Roy S."/>
            <person name="Marechal E."/>
            <person name="Henrissat B."/>
            <person name="Quentin Y."/>
            <person name="Noirot P."/>
            <person name="Filloux A."/>
            <person name="Mejean V."/>
            <person name="DuBow M."/>
            <person name="Barras F."/>
            <person name="Heulin T."/>
        </authorList>
    </citation>
    <scope>NUCLEOTIDE SEQUENCE [LARGE SCALE GENOMIC DNA]</scope>
    <source>
        <strain evidence="5">ATCC BAA-407 / DSM 14655 / LMG 21543 / TTB310</strain>
    </source>
</reference>
<keyword evidence="1" id="KW-1133">Transmembrane helix</keyword>
<dbReference type="RefSeq" id="WP_013901539.1">
    <property type="nucleotide sequence ID" value="NC_015677.1"/>
</dbReference>
<feature type="transmembrane region" description="Helical" evidence="1">
    <location>
        <begin position="283"/>
        <end position="304"/>
    </location>
</feature>
<keyword evidence="1" id="KW-0812">Transmembrane</keyword>
<dbReference type="eggNOG" id="COG1835">
    <property type="taxonomic scope" value="Bacteria"/>
</dbReference>
<dbReference type="PATRIC" id="fig|365046.3.peg.2264"/>
<feature type="transmembrane region" description="Helical" evidence="1">
    <location>
        <begin position="99"/>
        <end position="119"/>
    </location>
</feature>
<feature type="domain" description="SGNH" evidence="3">
    <location>
        <begin position="398"/>
        <end position="633"/>
    </location>
</feature>
<gene>
    <name evidence="4" type="ordered locus">Rta_22110</name>
</gene>
<proteinExistence type="predicted"/>
<feature type="transmembrane region" description="Helical" evidence="1">
    <location>
        <begin position="251"/>
        <end position="271"/>
    </location>
</feature>
<evidence type="ECO:0000313" key="5">
    <source>
        <dbReference type="Proteomes" id="UP000008385"/>
    </source>
</evidence>
<dbReference type="InterPro" id="IPR002656">
    <property type="entry name" value="Acyl_transf_3_dom"/>
</dbReference>
<dbReference type="Pfam" id="PF01757">
    <property type="entry name" value="Acyl_transf_3"/>
    <property type="match status" value="1"/>
</dbReference>
<dbReference type="GO" id="GO:0016020">
    <property type="term" value="C:membrane"/>
    <property type="evidence" value="ECO:0007669"/>
    <property type="project" value="TreeGrafter"/>
</dbReference>
<dbReference type="InterPro" id="IPR043968">
    <property type="entry name" value="SGNH"/>
</dbReference>
<organism evidence="4 5">
    <name type="scientific">Ramlibacter tataouinensis (strain ATCC BAA-407 / DSM 14655 / LMG 21543 / TTB310)</name>
    <dbReference type="NCBI Taxonomy" id="365046"/>
    <lineage>
        <taxon>Bacteria</taxon>
        <taxon>Pseudomonadati</taxon>
        <taxon>Pseudomonadota</taxon>
        <taxon>Betaproteobacteria</taxon>
        <taxon>Burkholderiales</taxon>
        <taxon>Comamonadaceae</taxon>
        <taxon>Ramlibacter</taxon>
    </lineage>
</organism>
<dbReference type="STRING" id="365046.Rta_22110"/>